<dbReference type="Pfam" id="PF03641">
    <property type="entry name" value="Lysine_decarbox"/>
    <property type="match status" value="1"/>
</dbReference>
<dbReference type="Proteomes" id="UP000295304">
    <property type="component" value="Unassembled WGS sequence"/>
</dbReference>
<comment type="caution">
    <text evidence="4">The sequence shown here is derived from an EMBL/GenBank/DDBJ whole genome shotgun (WGS) entry which is preliminary data.</text>
</comment>
<evidence type="ECO:0000313" key="4">
    <source>
        <dbReference type="EMBL" id="TCS60887.1"/>
    </source>
</evidence>
<organism evidence="4 5">
    <name type="scientific">Varunaivibrio sulfuroxidans</name>
    <dbReference type="NCBI Taxonomy" id="1773489"/>
    <lineage>
        <taxon>Bacteria</taxon>
        <taxon>Pseudomonadati</taxon>
        <taxon>Pseudomonadota</taxon>
        <taxon>Alphaproteobacteria</taxon>
        <taxon>Rhodospirillales</taxon>
        <taxon>Magnetovibrionaceae</taxon>
        <taxon>Varunaivibrio</taxon>
    </lineage>
</organism>
<dbReference type="OrthoDB" id="9801098at2"/>
<accession>A0A4R3J698</accession>
<dbReference type="InterPro" id="IPR052341">
    <property type="entry name" value="LOG_family_nucleotidases"/>
</dbReference>
<evidence type="ECO:0000256" key="1">
    <source>
        <dbReference type="ARBA" id="ARBA00000274"/>
    </source>
</evidence>
<dbReference type="EMBL" id="SLZW01000009">
    <property type="protein sequence ID" value="TCS60887.1"/>
    <property type="molecule type" value="Genomic_DNA"/>
</dbReference>
<evidence type="ECO:0000313" key="5">
    <source>
        <dbReference type="Proteomes" id="UP000295304"/>
    </source>
</evidence>
<evidence type="ECO:0000256" key="3">
    <source>
        <dbReference type="ARBA" id="ARBA00031983"/>
    </source>
</evidence>
<dbReference type="GO" id="GO:0008714">
    <property type="term" value="F:AMP nucleosidase activity"/>
    <property type="evidence" value="ECO:0007669"/>
    <property type="project" value="UniProtKB-EC"/>
</dbReference>
<protein>
    <recommendedName>
        <fullName evidence="3">AMP nucleosidase</fullName>
        <ecNumber evidence="2">3.2.2.4</ecNumber>
    </recommendedName>
    <alternativeName>
        <fullName evidence="3">AMP nucleosidase</fullName>
    </alternativeName>
</protein>
<gene>
    <name evidence="4" type="ORF">EDD55_10947</name>
</gene>
<proteinExistence type="predicted"/>
<dbReference type="AlphaFoldDB" id="A0A4R3J698"/>
<comment type="catalytic activity">
    <reaction evidence="1">
        <text>AMP + H2O = D-ribose 5-phosphate + adenine</text>
        <dbReference type="Rhea" id="RHEA:20129"/>
        <dbReference type="ChEBI" id="CHEBI:15377"/>
        <dbReference type="ChEBI" id="CHEBI:16708"/>
        <dbReference type="ChEBI" id="CHEBI:78346"/>
        <dbReference type="ChEBI" id="CHEBI:456215"/>
        <dbReference type="EC" id="3.2.2.4"/>
    </reaction>
</comment>
<keyword evidence="5" id="KW-1185">Reference proteome</keyword>
<reference evidence="4 5" key="1">
    <citation type="submission" date="2019-03" db="EMBL/GenBank/DDBJ databases">
        <title>Genomic Encyclopedia of Type Strains, Phase IV (KMG-IV): sequencing the most valuable type-strain genomes for metagenomic binning, comparative biology and taxonomic classification.</title>
        <authorList>
            <person name="Goeker M."/>
        </authorList>
    </citation>
    <scope>NUCLEOTIDE SEQUENCE [LARGE SCALE GENOMIC DNA]</scope>
    <source>
        <strain evidence="4 5">DSM 101688</strain>
    </source>
</reference>
<dbReference type="InterPro" id="IPR031100">
    <property type="entry name" value="LOG_fam"/>
</dbReference>
<dbReference type="PANTHER" id="PTHR43393:SF3">
    <property type="entry name" value="LYSINE DECARBOXYLASE-LIKE PROTEIN"/>
    <property type="match status" value="1"/>
</dbReference>
<sequence>MADDFDNPPKAYENKEFLKSSASRPLRIMAEFFEPEDRFERYNISDTVVFFGSARIKSHEQAEAALAAAKRHGGDLDVAQHDLAMSRYYEEARELASRLTQWSKSLKGRQRRFVVCTGGGPGIMEAANRGASEAGGLNVGLNITLPHEQSGNPWTSRELNFQFHYFFMRKFWFAYPAKAVIIFPGGFGTMDEFFELMTLITTGKMGKTLPVFLYGADYWNEIINFDAMVKFGTISAGELEKFNRVNTTDEAFAAITEALEQVAMTHPGTTL</sequence>
<dbReference type="SUPFAM" id="SSF102405">
    <property type="entry name" value="MCP/YpsA-like"/>
    <property type="match status" value="1"/>
</dbReference>
<dbReference type="Gene3D" id="3.40.50.450">
    <property type="match status" value="1"/>
</dbReference>
<dbReference type="EC" id="3.2.2.4" evidence="2"/>
<dbReference type="GO" id="GO:0005829">
    <property type="term" value="C:cytosol"/>
    <property type="evidence" value="ECO:0007669"/>
    <property type="project" value="TreeGrafter"/>
</dbReference>
<evidence type="ECO:0000256" key="2">
    <source>
        <dbReference type="ARBA" id="ARBA00011985"/>
    </source>
</evidence>
<dbReference type="PANTHER" id="PTHR43393">
    <property type="entry name" value="CYTOKININ RIBOSIDE 5'-MONOPHOSPHATE PHOSPHORIBOHYDROLASE"/>
    <property type="match status" value="1"/>
</dbReference>
<name>A0A4R3J698_9PROT</name>